<dbReference type="EMBL" id="FNGA01000005">
    <property type="protein sequence ID" value="SDL49269.1"/>
    <property type="molecule type" value="Genomic_DNA"/>
</dbReference>
<evidence type="ECO:0000256" key="5">
    <source>
        <dbReference type="ARBA" id="ARBA00023136"/>
    </source>
</evidence>
<organism evidence="7 8">
    <name type="scientific">Maridesulfovibrio ferrireducens</name>
    <dbReference type="NCBI Taxonomy" id="246191"/>
    <lineage>
        <taxon>Bacteria</taxon>
        <taxon>Pseudomonadati</taxon>
        <taxon>Thermodesulfobacteriota</taxon>
        <taxon>Desulfovibrionia</taxon>
        <taxon>Desulfovibrionales</taxon>
        <taxon>Desulfovibrionaceae</taxon>
        <taxon>Maridesulfovibrio</taxon>
    </lineage>
</organism>
<feature type="transmembrane region" description="Helical" evidence="6">
    <location>
        <begin position="67"/>
        <end position="84"/>
    </location>
</feature>
<dbReference type="PANTHER" id="PTHR34857:SF2">
    <property type="entry name" value="SLL0384 PROTEIN"/>
    <property type="match status" value="1"/>
</dbReference>
<proteinExistence type="predicted"/>
<keyword evidence="5 6" id="KW-0472">Membrane</keyword>
<dbReference type="Proteomes" id="UP000199053">
    <property type="component" value="Unassembled WGS sequence"/>
</dbReference>
<dbReference type="CDD" id="cd16914">
    <property type="entry name" value="EcfT"/>
    <property type="match status" value="1"/>
</dbReference>
<dbReference type="RefSeq" id="WP_092162691.1">
    <property type="nucleotide sequence ID" value="NZ_FNGA01000005.1"/>
</dbReference>
<dbReference type="InterPro" id="IPR051611">
    <property type="entry name" value="ECF_transporter_component"/>
</dbReference>
<evidence type="ECO:0000256" key="1">
    <source>
        <dbReference type="ARBA" id="ARBA00004651"/>
    </source>
</evidence>
<protein>
    <submittedName>
        <fullName evidence="7">Cobalt/nickel transport system permease protein</fullName>
    </submittedName>
</protein>
<dbReference type="STRING" id="246191.SAMN05660337_3089"/>
<dbReference type="InterPro" id="IPR003339">
    <property type="entry name" value="ABC/ECF_trnsptr_transmembrane"/>
</dbReference>
<dbReference type="AlphaFoldDB" id="A0A1G9KI11"/>
<keyword evidence="2" id="KW-1003">Cell membrane</keyword>
<evidence type="ECO:0000256" key="2">
    <source>
        <dbReference type="ARBA" id="ARBA00022475"/>
    </source>
</evidence>
<evidence type="ECO:0000256" key="3">
    <source>
        <dbReference type="ARBA" id="ARBA00022692"/>
    </source>
</evidence>
<dbReference type="GO" id="GO:0043190">
    <property type="term" value="C:ATP-binding cassette (ABC) transporter complex"/>
    <property type="evidence" value="ECO:0007669"/>
    <property type="project" value="InterPro"/>
</dbReference>
<feature type="transmembrane region" description="Helical" evidence="6">
    <location>
        <begin position="22"/>
        <end position="55"/>
    </location>
</feature>
<dbReference type="GO" id="GO:0006824">
    <property type="term" value="P:cobalt ion transport"/>
    <property type="evidence" value="ECO:0007669"/>
    <property type="project" value="InterPro"/>
</dbReference>
<keyword evidence="4 6" id="KW-1133">Transmembrane helix</keyword>
<dbReference type="OrthoDB" id="4533at2"/>
<evidence type="ECO:0000256" key="6">
    <source>
        <dbReference type="SAM" id="Phobius"/>
    </source>
</evidence>
<name>A0A1G9KI11_9BACT</name>
<evidence type="ECO:0000313" key="8">
    <source>
        <dbReference type="Proteomes" id="UP000199053"/>
    </source>
</evidence>
<dbReference type="PANTHER" id="PTHR34857">
    <property type="entry name" value="SLL0384 PROTEIN"/>
    <property type="match status" value="1"/>
</dbReference>
<comment type="subcellular location">
    <subcellularLocation>
        <location evidence="1">Cell membrane</location>
        <topology evidence="1">Multi-pass membrane protein</topology>
    </subcellularLocation>
</comment>
<sequence length="257" mass="29120">MQHISEPFVSGESLIHASHPGFRVICALLFSLVGALVMTLPAAIMVFISGILFVFSARLPMFSLMKRLLYVNGFIFFLWLFLPFSRPGDPVFSVGPFTATAEGILYAAVITLKSNGVVLAVTSLISTMPVQLMGAGMQSVKFPDKLCRLFLFTWRYVHVMGEEYDKMKRAAVMRGFAPRNSMRTYRTYAWLLGMLLVRSWDRAQVVWQAMLCRGFTGKFYTLNVFQVRPSDWLLLGMTVLFACASIVLELYKVEVFW</sequence>
<reference evidence="8" key="1">
    <citation type="submission" date="2016-10" db="EMBL/GenBank/DDBJ databases">
        <authorList>
            <person name="Varghese N."/>
            <person name="Submissions S."/>
        </authorList>
    </citation>
    <scope>NUCLEOTIDE SEQUENCE [LARGE SCALE GENOMIC DNA]</scope>
    <source>
        <strain evidence="8">DSM 16995</strain>
    </source>
</reference>
<feature type="transmembrane region" description="Helical" evidence="6">
    <location>
        <begin position="232"/>
        <end position="251"/>
    </location>
</feature>
<feature type="transmembrane region" description="Helical" evidence="6">
    <location>
        <begin position="104"/>
        <end position="125"/>
    </location>
</feature>
<keyword evidence="3 6" id="KW-0812">Transmembrane</keyword>
<keyword evidence="8" id="KW-1185">Reference proteome</keyword>
<dbReference type="NCBIfam" id="TIGR02454">
    <property type="entry name" value="ECF_T_CbiQ"/>
    <property type="match status" value="1"/>
</dbReference>
<dbReference type="InterPro" id="IPR012809">
    <property type="entry name" value="ECF_CbiQ"/>
</dbReference>
<evidence type="ECO:0000313" key="7">
    <source>
        <dbReference type="EMBL" id="SDL49269.1"/>
    </source>
</evidence>
<evidence type="ECO:0000256" key="4">
    <source>
        <dbReference type="ARBA" id="ARBA00022989"/>
    </source>
</evidence>
<gene>
    <name evidence="7" type="ORF">SAMN05660337_3089</name>
</gene>
<accession>A0A1G9KI11</accession>
<dbReference type="Pfam" id="PF02361">
    <property type="entry name" value="CbiQ"/>
    <property type="match status" value="1"/>
</dbReference>